<accession>A0A2A2LGU6</accession>
<evidence type="ECO:0000313" key="2">
    <source>
        <dbReference type="EMBL" id="PAV85433.1"/>
    </source>
</evidence>
<keyword evidence="1" id="KW-0732">Signal</keyword>
<evidence type="ECO:0000256" key="1">
    <source>
        <dbReference type="SAM" id="SignalP"/>
    </source>
</evidence>
<sequence length="192" mass="22056">MNFLRIVLLFVFRNNLFRSVFGVIHLDWCRYFYGQGIYKPECKFFLPNEILDMHYHPKAYSKNRADLKNIECSPYYAYCTRNSLCPDGQMRCLDMAEFRECCAPQRRECPKKEYLHFGCLLEGPIDWCSSDNDCLASPMQRCCSSAPILETAPHDIDVVGRISNRLLNFPVAPSHSIVYTTGVVLVSDNGAS</sequence>
<comment type="caution">
    <text evidence="2">The sequence shown here is derived from an EMBL/GenBank/DDBJ whole genome shotgun (WGS) entry which is preliminary data.</text>
</comment>
<dbReference type="PANTHER" id="PTHR36938:SF2">
    <property type="entry name" value="WAP DOMAIN-CONTAINING PROTEIN"/>
    <property type="match status" value="1"/>
</dbReference>
<name>A0A2A2LGU6_9BILA</name>
<proteinExistence type="predicted"/>
<dbReference type="Proteomes" id="UP000218231">
    <property type="component" value="Unassembled WGS sequence"/>
</dbReference>
<dbReference type="AlphaFoldDB" id="A0A2A2LGU6"/>
<evidence type="ECO:0008006" key="4">
    <source>
        <dbReference type="Google" id="ProtNLM"/>
    </source>
</evidence>
<dbReference type="EMBL" id="LIAE01006773">
    <property type="protein sequence ID" value="PAV85433.1"/>
    <property type="molecule type" value="Genomic_DNA"/>
</dbReference>
<feature type="chain" id="PRO_5012539266" description="WAP domain-containing protein" evidence="1">
    <location>
        <begin position="23"/>
        <end position="192"/>
    </location>
</feature>
<organism evidence="2 3">
    <name type="scientific">Diploscapter pachys</name>
    <dbReference type="NCBI Taxonomy" id="2018661"/>
    <lineage>
        <taxon>Eukaryota</taxon>
        <taxon>Metazoa</taxon>
        <taxon>Ecdysozoa</taxon>
        <taxon>Nematoda</taxon>
        <taxon>Chromadorea</taxon>
        <taxon>Rhabditida</taxon>
        <taxon>Rhabditina</taxon>
        <taxon>Rhabditomorpha</taxon>
        <taxon>Rhabditoidea</taxon>
        <taxon>Rhabditidae</taxon>
        <taxon>Diploscapter</taxon>
    </lineage>
</organism>
<dbReference type="PANTHER" id="PTHR36938">
    <property type="entry name" value="PROTEIN CBG26935"/>
    <property type="match status" value="1"/>
</dbReference>
<reference evidence="2 3" key="1">
    <citation type="journal article" date="2017" name="Curr. Biol.">
        <title>Genome architecture and evolution of a unichromosomal asexual nematode.</title>
        <authorList>
            <person name="Fradin H."/>
            <person name="Zegar C."/>
            <person name="Gutwein M."/>
            <person name="Lucas J."/>
            <person name="Kovtun M."/>
            <person name="Corcoran D."/>
            <person name="Baugh L.R."/>
            <person name="Kiontke K."/>
            <person name="Gunsalus K."/>
            <person name="Fitch D.H."/>
            <person name="Piano F."/>
        </authorList>
    </citation>
    <scope>NUCLEOTIDE SEQUENCE [LARGE SCALE GENOMIC DNA]</scope>
    <source>
        <strain evidence="2">PF1309</strain>
    </source>
</reference>
<feature type="signal peptide" evidence="1">
    <location>
        <begin position="1"/>
        <end position="22"/>
    </location>
</feature>
<keyword evidence="3" id="KW-1185">Reference proteome</keyword>
<evidence type="ECO:0000313" key="3">
    <source>
        <dbReference type="Proteomes" id="UP000218231"/>
    </source>
</evidence>
<dbReference type="OrthoDB" id="5873927at2759"/>
<gene>
    <name evidence="2" type="ORF">WR25_07874</name>
</gene>
<protein>
    <recommendedName>
        <fullName evidence="4">WAP domain-containing protein</fullName>
    </recommendedName>
</protein>